<sequence length="69" mass="8257">MDTWTFIYKMVGTYFEFKKLVTAKWVLKLFGFTNIINRVKDAIPLSYFSDLISWSKIYPQLPQLKNVQM</sequence>
<dbReference type="AlphaFoldDB" id="A0A5K4F8K9"/>
<dbReference type="InParanoid" id="A0A5K4F8K9"/>
<accession>A0A5K4F8K9</accession>
<dbReference type="WBParaSite" id="Smp_319570.1">
    <property type="protein sequence ID" value="Smp_319570.1"/>
    <property type="gene ID" value="Smp_319570"/>
</dbReference>
<name>A0A5K4F8K9_SCHMA</name>
<proteinExistence type="predicted"/>
<reference evidence="2" key="2">
    <citation type="submission" date="2019-11" db="UniProtKB">
        <authorList>
            <consortium name="WormBaseParasite"/>
        </authorList>
    </citation>
    <scope>IDENTIFICATION</scope>
    <source>
        <strain evidence="2">Puerto Rican</strain>
    </source>
</reference>
<dbReference type="Proteomes" id="UP000008854">
    <property type="component" value="Unassembled WGS sequence"/>
</dbReference>
<evidence type="ECO:0000313" key="2">
    <source>
        <dbReference type="WBParaSite" id="Smp_319570.1"/>
    </source>
</evidence>
<reference evidence="1" key="1">
    <citation type="journal article" date="2012" name="PLoS Negl. Trop. Dis.">
        <title>A systematically improved high quality genome and transcriptome of the human blood fluke Schistosoma mansoni.</title>
        <authorList>
            <person name="Protasio A.V."/>
            <person name="Tsai I.J."/>
            <person name="Babbage A."/>
            <person name="Nichol S."/>
            <person name="Hunt M."/>
            <person name="Aslett M.A."/>
            <person name="De Silva N."/>
            <person name="Velarde G.S."/>
            <person name="Anderson T.J."/>
            <person name="Clark R.C."/>
            <person name="Davidson C."/>
            <person name="Dillon G.P."/>
            <person name="Holroyd N.E."/>
            <person name="LoVerde P.T."/>
            <person name="Lloyd C."/>
            <person name="McQuillan J."/>
            <person name="Oliveira G."/>
            <person name="Otto T.D."/>
            <person name="Parker-Manuel S.J."/>
            <person name="Quail M.A."/>
            <person name="Wilson R.A."/>
            <person name="Zerlotini A."/>
            <person name="Dunne D.W."/>
            <person name="Berriman M."/>
        </authorList>
    </citation>
    <scope>NUCLEOTIDE SEQUENCE [LARGE SCALE GENOMIC DNA]</scope>
    <source>
        <strain evidence="1">Puerto Rican</strain>
    </source>
</reference>
<keyword evidence="1" id="KW-1185">Reference proteome</keyword>
<evidence type="ECO:0000313" key="1">
    <source>
        <dbReference type="Proteomes" id="UP000008854"/>
    </source>
</evidence>
<organism evidence="1 2">
    <name type="scientific">Schistosoma mansoni</name>
    <name type="common">Blood fluke</name>
    <dbReference type="NCBI Taxonomy" id="6183"/>
    <lineage>
        <taxon>Eukaryota</taxon>
        <taxon>Metazoa</taxon>
        <taxon>Spiralia</taxon>
        <taxon>Lophotrochozoa</taxon>
        <taxon>Platyhelminthes</taxon>
        <taxon>Trematoda</taxon>
        <taxon>Digenea</taxon>
        <taxon>Strigeidida</taxon>
        <taxon>Schistosomatoidea</taxon>
        <taxon>Schistosomatidae</taxon>
        <taxon>Schistosoma</taxon>
    </lineage>
</organism>
<protein>
    <submittedName>
        <fullName evidence="2">Transposase</fullName>
    </submittedName>
</protein>